<keyword evidence="2" id="KW-0472">Membrane</keyword>
<proteinExistence type="predicted"/>
<evidence type="ECO:0000313" key="4">
    <source>
        <dbReference type="EMBL" id="MDH7640091.1"/>
    </source>
</evidence>
<dbReference type="Pfam" id="PF13717">
    <property type="entry name" value="Zn_ribbon_4"/>
    <property type="match status" value="1"/>
</dbReference>
<dbReference type="RefSeq" id="WP_281045446.1">
    <property type="nucleotide sequence ID" value="NZ_JARYGZ010000002.1"/>
</dbReference>
<dbReference type="Proteomes" id="UP001160625">
    <property type="component" value="Unassembled WGS sequence"/>
</dbReference>
<feature type="compositionally biased region" description="Pro residues" evidence="1">
    <location>
        <begin position="52"/>
        <end position="72"/>
    </location>
</feature>
<keyword evidence="2" id="KW-0812">Transmembrane</keyword>
<comment type="caution">
    <text evidence="4">The sequence shown here is derived from an EMBL/GenBank/DDBJ whole genome shotgun (WGS) entry which is preliminary data.</text>
</comment>
<dbReference type="NCBIfam" id="TIGR02098">
    <property type="entry name" value="MJ0042_CXXC"/>
    <property type="match status" value="1"/>
</dbReference>
<keyword evidence="2" id="KW-1133">Transmembrane helix</keyword>
<accession>A0ABT6N4L4</accession>
<evidence type="ECO:0000313" key="5">
    <source>
        <dbReference type="Proteomes" id="UP001160625"/>
    </source>
</evidence>
<evidence type="ECO:0000256" key="2">
    <source>
        <dbReference type="SAM" id="Phobius"/>
    </source>
</evidence>
<feature type="region of interest" description="Disordered" evidence="1">
    <location>
        <begin position="50"/>
        <end position="92"/>
    </location>
</feature>
<reference evidence="4" key="1">
    <citation type="submission" date="2023-04" db="EMBL/GenBank/DDBJ databases">
        <title>Sphingomonas sp. MAHUQ-71 isolated from rice field.</title>
        <authorList>
            <person name="Huq M.A."/>
        </authorList>
    </citation>
    <scope>NUCLEOTIDE SEQUENCE</scope>
    <source>
        <strain evidence="4">MAHUQ-71</strain>
    </source>
</reference>
<sequence>MILTCPACGTRYLVPDSSVGVSGRQVRCASCRHSWFQEPPAIEPEAAVTTFAPPPPPAPEPVAAPEPSPYGAPPTGIATPPPPDAFADIRHSPEVDPYAPEPPFRPRRNPMRQMTVLAVLAGLLLLIGAGAVAWFGPAAFARLFGADKAQSPLMLQVTRKPDRRTLATGSELFAVSGRIVNPTEVPQTVPDIRAELRDAAGRPVYGWTINAPVRQLPPKGSADFDSAEVGVPQGSKALNLSFAGTDDH</sequence>
<feature type="domain" description="Zinc finger/thioredoxin putative" evidence="3">
    <location>
        <begin position="1"/>
        <end position="36"/>
    </location>
</feature>
<name>A0ABT6N4L4_9SPHN</name>
<organism evidence="4 5">
    <name type="scientific">Sphingomonas oryzagri</name>
    <dbReference type="NCBI Taxonomy" id="3042314"/>
    <lineage>
        <taxon>Bacteria</taxon>
        <taxon>Pseudomonadati</taxon>
        <taxon>Pseudomonadota</taxon>
        <taxon>Alphaproteobacteria</taxon>
        <taxon>Sphingomonadales</taxon>
        <taxon>Sphingomonadaceae</taxon>
        <taxon>Sphingomonas</taxon>
    </lineage>
</organism>
<feature type="transmembrane region" description="Helical" evidence="2">
    <location>
        <begin position="114"/>
        <end position="135"/>
    </location>
</feature>
<protein>
    <submittedName>
        <fullName evidence="4">Zinc-ribbon domain-containing protein</fullName>
    </submittedName>
</protein>
<dbReference type="InterPro" id="IPR011723">
    <property type="entry name" value="Znf/thioredoxin_put"/>
</dbReference>
<gene>
    <name evidence="4" type="ORF">QGN17_15245</name>
</gene>
<evidence type="ECO:0000259" key="3">
    <source>
        <dbReference type="Pfam" id="PF13717"/>
    </source>
</evidence>
<dbReference type="EMBL" id="JARYGZ010000002">
    <property type="protein sequence ID" value="MDH7640091.1"/>
    <property type="molecule type" value="Genomic_DNA"/>
</dbReference>
<evidence type="ECO:0000256" key="1">
    <source>
        <dbReference type="SAM" id="MobiDB-lite"/>
    </source>
</evidence>
<keyword evidence="5" id="KW-1185">Reference proteome</keyword>